<dbReference type="AlphaFoldDB" id="A0A0P9D5S7"/>
<dbReference type="Proteomes" id="UP000050509">
    <property type="component" value="Unassembled WGS sequence"/>
</dbReference>
<keyword evidence="3" id="KW-1185">Reference proteome</keyword>
<feature type="non-terminal residue" evidence="2">
    <location>
        <position position="304"/>
    </location>
</feature>
<dbReference type="SUPFAM" id="SSF52540">
    <property type="entry name" value="P-loop containing nucleoside triphosphate hydrolases"/>
    <property type="match status" value="1"/>
</dbReference>
<dbReference type="EMBL" id="LJCR01000320">
    <property type="protein sequence ID" value="KPV53182.1"/>
    <property type="molecule type" value="Genomic_DNA"/>
</dbReference>
<reference evidence="2 3" key="1">
    <citation type="submission" date="2015-09" db="EMBL/GenBank/DDBJ databases">
        <title>Draft genome sequence of Kouleothrix aurantiaca JCM 19913.</title>
        <authorList>
            <person name="Hemp J."/>
        </authorList>
    </citation>
    <scope>NUCLEOTIDE SEQUENCE [LARGE SCALE GENOMIC DNA]</scope>
    <source>
        <strain evidence="2 3">COM-B</strain>
    </source>
</reference>
<organism evidence="2 3">
    <name type="scientific">Kouleothrix aurantiaca</name>
    <dbReference type="NCBI Taxonomy" id="186479"/>
    <lineage>
        <taxon>Bacteria</taxon>
        <taxon>Bacillati</taxon>
        <taxon>Chloroflexota</taxon>
        <taxon>Chloroflexia</taxon>
        <taxon>Chloroflexales</taxon>
        <taxon>Roseiflexineae</taxon>
        <taxon>Roseiflexaceae</taxon>
        <taxon>Kouleothrix</taxon>
    </lineage>
</organism>
<dbReference type="InterPro" id="IPR027417">
    <property type="entry name" value="P-loop_NTPase"/>
</dbReference>
<dbReference type="InterPro" id="IPR041664">
    <property type="entry name" value="AAA_16"/>
</dbReference>
<accession>A0A0P9D5S7</accession>
<comment type="caution">
    <text evidence="2">The sequence shown here is derived from an EMBL/GenBank/DDBJ whole genome shotgun (WGS) entry which is preliminary data.</text>
</comment>
<dbReference type="Gene3D" id="3.40.50.300">
    <property type="entry name" value="P-loop containing nucleotide triphosphate hydrolases"/>
    <property type="match status" value="1"/>
</dbReference>
<dbReference type="Pfam" id="PF13191">
    <property type="entry name" value="AAA_16"/>
    <property type="match status" value="1"/>
</dbReference>
<gene>
    <name evidence="2" type="ORF">SE17_11100</name>
</gene>
<evidence type="ECO:0000313" key="2">
    <source>
        <dbReference type="EMBL" id="KPV53182.1"/>
    </source>
</evidence>
<evidence type="ECO:0000259" key="1">
    <source>
        <dbReference type="Pfam" id="PF13191"/>
    </source>
</evidence>
<sequence>MLQPQAASTVLSSTQPAQSLLPLKLTPPPLRDGVLLRPDLQALLSEVRLHPLTLVIAPAGYGKTTLLSQWVADLQRTNAPVCWLSLDRGERYPAMFLAYLIRAFQAIAPQLGQEAWRVLSGASNMQRDWPLVAGALCSDLQRMLPTTTFLFLDDLQQVMDSAVIGQILSYLLRAAPPTLHIVIAARRAPTFAPISRLRTEGRILELSQRELHLSVEDARQLMASQGVDLSDADLTVLLARTEGWALSIQLAARALASQPSERRTDFVQALAGSQQQLLRYLATEVLADLPAELIDFLRLVAIPE</sequence>
<name>A0A0P9D5S7_9CHLR</name>
<proteinExistence type="predicted"/>
<protein>
    <submittedName>
        <fullName evidence="2">Transcriptional regulator</fullName>
    </submittedName>
</protein>
<feature type="domain" description="Orc1-like AAA ATPase" evidence="1">
    <location>
        <begin position="40"/>
        <end position="177"/>
    </location>
</feature>
<evidence type="ECO:0000313" key="3">
    <source>
        <dbReference type="Proteomes" id="UP000050509"/>
    </source>
</evidence>